<evidence type="ECO:0000313" key="7">
    <source>
        <dbReference type="EMBL" id="QTL99810.1"/>
    </source>
</evidence>
<dbReference type="PANTHER" id="PTHR43317:SF1">
    <property type="entry name" value="THERMOSPERMINE SYNTHASE ACAULIS5"/>
    <property type="match status" value="1"/>
</dbReference>
<dbReference type="InterPro" id="IPR030373">
    <property type="entry name" value="PABS_CS"/>
</dbReference>
<dbReference type="GO" id="GO:0004766">
    <property type="term" value="F:spermidine synthase activity"/>
    <property type="evidence" value="ECO:0007669"/>
    <property type="project" value="UniProtKB-UniRule"/>
</dbReference>
<feature type="transmembrane region" description="Helical" evidence="4">
    <location>
        <begin position="45"/>
        <end position="65"/>
    </location>
</feature>
<feature type="binding site" evidence="4">
    <location>
        <position position="244"/>
    </location>
    <ligand>
        <name>S-methyl-5'-thioadenosine</name>
        <dbReference type="ChEBI" id="CHEBI:17509"/>
    </ligand>
</feature>
<dbReference type="InterPro" id="IPR029063">
    <property type="entry name" value="SAM-dependent_MTases_sf"/>
</dbReference>
<feature type="transmembrane region" description="Helical" evidence="4">
    <location>
        <begin position="12"/>
        <end position="33"/>
    </location>
</feature>
<keyword evidence="8" id="KW-1185">Reference proteome</keyword>
<comment type="caution">
    <text evidence="4">Lacks conserved residue(s) required for the propagation of feature annotation.</text>
</comment>
<feature type="binding site" evidence="4">
    <location>
        <position position="298"/>
    </location>
    <ligand>
        <name>spermidine</name>
        <dbReference type="ChEBI" id="CHEBI:57834"/>
    </ligand>
</feature>
<dbReference type="NCBIfam" id="NF002956">
    <property type="entry name" value="PRK03612.1"/>
    <property type="match status" value="1"/>
</dbReference>
<dbReference type="InterPro" id="IPR030374">
    <property type="entry name" value="PABS"/>
</dbReference>
<feature type="domain" description="PABS" evidence="6">
    <location>
        <begin position="214"/>
        <end position="449"/>
    </location>
</feature>
<keyword evidence="3 4" id="KW-0620">Polyamine biosynthesis</keyword>
<feature type="binding site" evidence="4">
    <location>
        <begin position="352"/>
        <end position="353"/>
    </location>
    <ligand>
        <name>S-methyl-5'-thioadenosine</name>
        <dbReference type="ChEBI" id="CHEBI:17509"/>
    </ligand>
</feature>
<accession>A0A8A7KEW7</accession>
<dbReference type="InterPro" id="IPR001045">
    <property type="entry name" value="Spermi_synthase"/>
</dbReference>
<dbReference type="PROSITE" id="PS01330">
    <property type="entry name" value="PABS_1"/>
    <property type="match status" value="1"/>
</dbReference>
<dbReference type="EC" id="2.5.1.16" evidence="4"/>
<evidence type="ECO:0000256" key="5">
    <source>
        <dbReference type="PROSITE-ProRule" id="PRU00354"/>
    </source>
</evidence>
<feature type="transmembrane region" description="Helical" evidence="4">
    <location>
        <begin position="201"/>
        <end position="219"/>
    </location>
</feature>
<protein>
    <recommendedName>
        <fullName evidence="4">Polyamine aminopropyltransferase</fullName>
    </recommendedName>
    <alternativeName>
        <fullName evidence="4">Putrescine aminopropyltransferase</fullName>
        <shortName evidence="4">PAPT</shortName>
    </alternativeName>
    <alternativeName>
        <fullName evidence="4">Spermidine synthase</fullName>
        <shortName evidence="4">SPDS</shortName>
        <shortName evidence="4">SPDSY</shortName>
        <ecNumber evidence="4">2.5.1.16</ecNumber>
    </alternativeName>
</protein>
<dbReference type="CDD" id="cd02440">
    <property type="entry name" value="AdoMet_MTases"/>
    <property type="match status" value="1"/>
</dbReference>
<keyword evidence="4" id="KW-1003">Cell membrane</keyword>
<dbReference type="PANTHER" id="PTHR43317">
    <property type="entry name" value="THERMOSPERMINE SYNTHASE ACAULIS5"/>
    <property type="match status" value="1"/>
</dbReference>
<evidence type="ECO:0000256" key="1">
    <source>
        <dbReference type="ARBA" id="ARBA00007867"/>
    </source>
</evidence>
<feature type="transmembrane region" description="Helical" evidence="4">
    <location>
        <begin position="140"/>
        <end position="163"/>
    </location>
</feature>
<dbReference type="HAMAP" id="MF_00198">
    <property type="entry name" value="Spermidine_synth"/>
    <property type="match status" value="1"/>
</dbReference>
<feature type="transmembrane region" description="Helical" evidence="4">
    <location>
        <begin position="169"/>
        <end position="189"/>
    </location>
</feature>
<feature type="active site" description="Proton acceptor" evidence="4 5">
    <location>
        <position position="370"/>
    </location>
</feature>
<comment type="subcellular location">
    <subcellularLocation>
        <location evidence="4">Cell membrane</location>
        <topology evidence="4">Multi-pass membrane protein</topology>
    </subcellularLocation>
</comment>
<comment type="similarity">
    <text evidence="1 4">Belongs to the spermidine/spermine synthase family.</text>
</comment>
<dbReference type="SUPFAM" id="SSF53335">
    <property type="entry name" value="S-adenosyl-L-methionine-dependent methyltransferases"/>
    <property type="match status" value="1"/>
</dbReference>
<dbReference type="UniPathway" id="UPA00248">
    <property type="reaction ID" value="UER00314"/>
</dbReference>
<keyword evidence="4" id="KW-0472">Membrane</keyword>
<comment type="function">
    <text evidence="4">Catalyzes the irreversible transfer of a propylamine group from the amino donor S-adenosylmethioninamine (decarboxy-AdoMet) to putrescine (1,4-diaminobutane) to yield spermidine.</text>
</comment>
<dbReference type="GO" id="GO:0008295">
    <property type="term" value="P:spermidine biosynthetic process"/>
    <property type="evidence" value="ECO:0007669"/>
    <property type="project" value="UniProtKB-UniRule"/>
</dbReference>
<dbReference type="GO" id="GO:0010487">
    <property type="term" value="F:thermospermine synthase activity"/>
    <property type="evidence" value="ECO:0007669"/>
    <property type="project" value="UniProtKB-ARBA"/>
</dbReference>
<evidence type="ECO:0000256" key="4">
    <source>
        <dbReference type="HAMAP-Rule" id="MF_00198"/>
    </source>
</evidence>
<dbReference type="SUPFAM" id="SSF103473">
    <property type="entry name" value="MFS general substrate transporter"/>
    <property type="match status" value="1"/>
</dbReference>
<evidence type="ECO:0000259" key="6">
    <source>
        <dbReference type="PROSITE" id="PS51006"/>
    </source>
</evidence>
<comment type="subunit">
    <text evidence="4">Homodimer or homotetramer.</text>
</comment>
<gene>
    <name evidence="4" type="primary">speE</name>
    <name evidence="7" type="ORF">GM661_18550</name>
</gene>
<keyword evidence="2 4" id="KW-0808">Transferase</keyword>
<dbReference type="PROSITE" id="PS51006">
    <property type="entry name" value="PABS_2"/>
    <property type="match status" value="1"/>
</dbReference>
<evidence type="ECO:0000313" key="8">
    <source>
        <dbReference type="Proteomes" id="UP000665020"/>
    </source>
</evidence>
<name>A0A8A7KEW7_9FIRM</name>
<dbReference type="NCBIfam" id="NF037959">
    <property type="entry name" value="MFS_SpdSyn"/>
    <property type="match status" value="1"/>
</dbReference>
<keyword evidence="4" id="KW-0745">Spermidine biosynthesis</keyword>
<dbReference type="GO" id="GO:0005886">
    <property type="term" value="C:plasma membrane"/>
    <property type="evidence" value="ECO:0007669"/>
    <property type="project" value="UniProtKB-SubCell"/>
</dbReference>
<feature type="binding site" evidence="4">
    <location>
        <position position="274"/>
    </location>
    <ligand>
        <name>spermidine</name>
        <dbReference type="ChEBI" id="CHEBI:57834"/>
    </ligand>
</feature>
<dbReference type="RefSeq" id="WP_230868136.1">
    <property type="nucleotide sequence ID" value="NZ_CP046640.1"/>
</dbReference>
<comment type="catalytic activity">
    <reaction evidence="4">
        <text>S-adenosyl 3-(methylsulfanyl)propylamine + putrescine = S-methyl-5'-thioadenosine + spermidine + H(+)</text>
        <dbReference type="Rhea" id="RHEA:12721"/>
        <dbReference type="ChEBI" id="CHEBI:15378"/>
        <dbReference type="ChEBI" id="CHEBI:17509"/>
        <dbReference type="ChEBI" id="CHEBI:57443"/>
        <dbReference type="ChEBI" id="CHEBI:57834"/>
        <dbReference type="ChEBI" id="CHEBI:326268"/>
        <dbReference type="EC" id="2.5.1.16"/>
    </reaction>
</comment>
<feature type="binding site" evidence="4">
    <location>
        <position position="318"/>
    </location>
    <ligand>
        <name>S-methyl-5'-thioadenosine</name>
        <dbReference type="ChEBI" id="CHEBI:17509"/>
    </ligand>
</feature>
<dbReference type="AlphaFoldDB" id="A0A8A7KEW7"/>
<keyword evidence="4" id="KW-1133">Transmembrane helix</keyword>
<keyword evidence="4" id="KW-0812">Transmembrane</keyword>
<evidence type="ECO:0000256" key="2">
    <source>
        <dbReference type="ARBA" id="ARBA00022679"/>
    </source>
</evidence>
<dbReference type="FunFam" id="3.40.50.150:FF:000088">
    <property type="entry name" value="Polyamine aminopropyltransferase"/>
    <property type="match status" value="1"/>
</dbReference>
<evidence type="ECO:0000256" key="3">
    <source>
        <dbReference type="ARBA" id="ARBA00023115"/>
    </source>
</evidence>
<organism evidence="7 8">
    <name type="scientific">Iocasia fonsfrigidae</name>
    <dbReference type="NCBI Taxonomy" id="2682810"/>
    <lineage>
        <taxon>Bacteria</taxon>
        <taxon>Bacillati</taxon>
        <taxon>Bacillota</taxon>
        <taxon>Clostridia</taxon>
        <taxon>Halanaerobiales</taxon>
        <taxon>Halanaerobiaceae</taxon>
        <taxon>Iocasia</taxon>
    </lineage>
</organism>
<dbReference type="EMBL" id="CP046640">
    <property type="protein sequence ID" value="QTL99810.1"/>
    <property type="molecule type" value="Genomic_DNA"/>
</dbReference>
<feature type="transmembrane region" description="Helical" evidence="4">
    <location>
        <begin position="105"/>
        <end position="128"/>
    </location>
</feature>
<dbReference type="KEGG" id="ifn:GM661_18550"/>
<feature type="transmembrane region" description="Helical" evidence="4">
    <location>
        <begin position="77"/>
        <end position="99"/>
    </location>
</feature>
<comment type="pathway">
    <text evidence="4">Amine and polyamine biosynthesis; spermidine biosynthesis; spermidine from putrescine: step 1/1.</text>
</comment>
<reference evidence="7" key="1">
    <citation type="submission" date="2019-12" db="EMBL/GenBank/DDBJ databases">
        <authorList>
            <person name="zhang j."/>
            <person name="sun C.M."/>
        </authorList>
    </citation>
    <scope>NUCLEOTIDE SEQUENCE</scope>
    <source>
        <strain evidence="7">NS-1</strain>
    </source>
</reference>
<dbReference type="InterPro" id="IPR036259">
    <property type="entry name" value="MFS_trans_sf"/>
</dbReference>
<dbReference type="Pfam" id="PF01564">
    <property type="entry name" value="Spermine_synth"/>
    <property type="match status" value="1"/>
</dbReference>
<proteinExistence type="inferred from homology"/>
<sequence length="510" mass="57888">METKGNRNFSNKIPFLTCAFVVAIASIVYELIIGGISSYLLGNSVYQFSITIGLFMTSMGLGSLFSKYIEEDLIFKFMLIEVALALIGGSCGLILFYSYAVLNSYLPIMFLLTVIIGTLTGFELPLVTRIVGSFNQLKDALANATAADYIGGLIGSIAFPILLLPRLGFIKTSYIIGILNIIVAAYLFIKYKGNLRKNKMIFIVIMLVIVILMIGVFTVDDTEAFLERKLYRDKVVFSSQTEYQKIVITEDRDDIRLFLNGNIQFSSKDEYRYHESLVHPALSLLDGDKKILILGGGDGLAIREVLKYSDIQEIDLVDLDKSVTDLAKTSEYLLKFNQDSFSDKRVKIINQDAYQYLETSKKKYDVILVDLPDPNNESLNKLYTVTFYRFVYEHLNDQGIMAAQSTSPYFAAECFWIIHNTIKEAGFYTRPYHVYIPSFGDWGFNIGTKGFRFNPADIKIKVATKFLTDQQAENLFVFGQDILNEKTADINTLIRPILIRTYYNAWEEYN</sequence>
<dbReference type="Proteomes" id="UP000665020">
    <property type="component" value="Chromosome"/>
</dbReference>
<dbReference type="Gene3D" id="3.40.50.150">
    <property type="entry name" value="Vaccinia Virus protein VP39"/>
    <property type="match status" value="1"/>
</dbReference>